<evidence type="ECO:0000313" key="3">
    <source>
        <dbReference type="EMBL" id="MFC3210603.1"/>
    </source>
</evidence>
<evidence type="ECO:0000256" key="1">
    <source>
        <dbReference type="SAM" id="MobiDB-lite"/>
    </source>
</evidence>
<dbReference type="PROSITE" id="PS51257">
    <property type="entry name" value="PROKAR_LIPOPROTEIN"/>
    <property type="match status" value="1"/>
</dbReference>
<feature type="region of interest" description="Disordered" evidence="1">
    <location>
        <begin position="31"/>
        <end position="50"/>
    </location>
</feature>
<dbReference type="Proteomes" id="UP001595625">
    <property type="component" value="Unassembled WGS sequence"/>
</dbReference>
<sequence length="168" mass="18425">MINRKFTIAAGILFSSSLVLGACGNDEQVTEPVTDEASQTNDGVEGANPEGGLAEENVGGEVFGFTDFELDVDYPDQDDALTVSYEEIKDLVEAEYEDKLSNEVLEGNDAFDKIEPMLAELKLTEDMPEDEVISKVTEVFNIESDFESIEVEVTYPEGTEKEYQASGN</sequence>
<reference evidence="4" key="1">
    <citation type="journal article" date="2019" name="Int. J. Syst. Evol. Microbiol.">
        <title>The Global Catalogue of Microorganisms (GCM) 10K type strain sequencing project: providing services to taxonomists for standard genome sequencing and annotation.</title>
        <authorList>
            <consortium name="The Broad Institute Genomics Platform"/>
            <consortium name="The Broad Institute Genome Sequencing Center for Infectious Disease"/>
            <person name="Wu L."/>
            <person name="Ma J."/>
        </authorList>
    </citation>
    <scope>NUCLEOTIDE SEQUENCE [LARGE SCALE GENOMIC DNA]</scope>
    <source>
        <strain evidence="4">CCM 320</strain>
    </source>
</reference>
<evidence type="ECO:0000313" key="4">
    <source>
        <dbReference type="Proteomes" id="UP001595625"/>
    </source>
</evidence>
<feature type="chain" id="PRO_5045966277" evidence="2">
    <location>
        <begin position="22"/>
        <end position="168"/>
    </location>
</feature>
<evidence type="ECO:0000256" key="2">
    <source>
        <dbReference type="SAM" id="SignalP"/>
    </source>
</evidence>
<dbReference type="EMBL" id="JBHRUJ010000008">
    <property type="protein sequence ID" value="MFC3210603.1"/>
    <property type="molecule type" value="Genomic_DNA"/>
</dbReference>
<protein>
    <submittedName>
        <fullName evidence="3">YusW family protein</fullName>
    </submittedName>
</protein>
<proteinExistence type="predicted"/>
<organism evidence="3 4">
    <name type="scientific">Planomicrobium okeanokoites</name>
    <name type="common">Planococcus okeanokoites</name>
    <name type="synonym">Flavobacterium okeanokoites</name>
    <dbReference type="NCBI Taxonomy" id="244"/>
    <lineage>
        <taxon>Bacteria</taxon>
        <taxon>Bacillati</taxon>
        <taxon>Bacillota</taxon>
        <taxon>Bacilli</taxon>
        <taxon>Bacillales</taxon>
        <taxon>Caryophanaceae</taxon>
        <taxon>Planomicrobium</taxon>
    </lineage>
</organism>
<gene>
    <name evidence="3" type="ORF">ACFOEJ_05945</name>
</gene>
<keyword evidence="2" id="KW-0732">Signal</keyword>
<accession>A0ABV7KMC3</accession>
<keyword evidence="4" id="KW-1185">Reference proteome</keyword>
<comment type="caution">
    <text evidence="3">The sequence shown here is derived from an EMBL/GenBank/DDBJ whole genome shotgun (WGS) entry which is preliminary data.</text>
</comment>
<dbReference type="InterPro" id="IPR025623">
    <property type="entry name" value="YusW"/>
</dbReference>
<feature type="signal peptide" evidence="2">
    <location>
        <begin position="1"/>
        <end position="21"/>
    </location>
</feature>
<dbReference type="RefSeq" id="WP_233208565.1">
    <property type="nucleotide sequence ID" value="NZ_CANNGD010000005.1"/>
</dbReference>
<name>A0ABV7KMC3_PLAOK</name>
<dbReference type="Pfam" id="PF14039">
    <property type="entry name" value="YusW"/>
    <property type="match status" value="1"/>
</dbReference>